<organism evidence="1 2">
    <name type="scientific">Thermosediminibacter litoriperuensis</name>
    <dbReference type="NCBI Taxonomy" id="291989"/>
    <lineage>
        <taxon>Bacteria</taxon>
        <taxon>Bacillati</taxon>
        <taxon>Bacillota</taxon>
        <taxon>Clostridia</taxon>
        <taxon>Thermosediminibacterales</taxon>
        <taxon>Thermosediminibacteraceae</taxon>
        <taxon>Thermosediminibacter</taxon>
    </lineage>
</organism>
<dbReference type="RefSeq" id="WP_148866800.1">
    <property type="nucleotide sequence ID" value="NZ_VNHO01000008.1"/>
</dbReference>
<sequence length="178" mass="19607">MANVAVAVSAHGYGHEGAFDYRALKTGHLVIKPRNGKEFLRMLSDISKTSGPIHLMKVFSHSYPRGIIMTNWSGFYDEPGPNDTAKAAYISDLAELINKREILFSPNPQIMLFGCNLAGNFAEKLSFAVSGTVIAPRGDSYPEIRGNRETGVFIAVSSWEVYIGGRYAYSAGKRLRAW</sequence>
<protein>
    <submittedName>
        <fullName evidence="1">Uncharacterized protein</fullName>
    </submittedName>
</protein>
<dbReference type="AlphaFoldDB" id="A0A5S5AWG8"/>
<comment type="caution">
    <text evidence="1">The sequence shown here is derived from an EMBL/GenBank/DDBJ whole genome shotgun (WGS) entry which is preliminary data.</text>
</comment>
<dbReference type="Proteomes" id="UP000322294">
    <property type="component" value="Unassembled WGS sequence"/>
</dbReference>
<evidence type="ECO:0000313" key="2">
    <source>
        <dbReference type="Proteomes" id="UP000322294"/>
    </source>
</evidence>
<reference evidence="1 2" key="1">
    <citation type="submission" date="2019-07" db="EMBL/GenBank/DDBJ databases">
        <title>Genomic Encyclopedia of Type Strains, Phase I: the one thousand microbial genomes (KMG-I) project.</title>
        <authorList>
            <person name="Kyrpides N."/>
        </authorList>
    </citation>
    <scope>NUCLEOTIDE SEQUENCE [LARGE SCALE GENOMIC DNA]</scope>
    <source>
        <strain evidence="1 2">DSM 16647</strain>
    </source>
</reference>
<gene>
    <name evidence="1" type="ORF">LZ11_01016</name>
</gene>
<evidence type="ECO:0000313" key="1">
    <source>
        <dbReference type="EMBL" id="TYP56735.1"/>
    </source>
</evidence>
<dbReference type="EMBL" id="VNHO01000008">
    <property type="protein sequence ID" value="TYP56735.1"/>
    <property type="molecule type" value="Genomic_DNA"/>
</dbReference>
<accession>A0A5S5AWG8</accession>
<proteinExistence type="predicted"/>
<dbReference type="OrthoDB" id="1726986at2"/>
<name>A0A5S5AWG8_9FIRM</name>
<keyword evidence="2" id="KW-1185">Reference proteome</keyword>